<keyword evidence="2" id="KW-1185">Reference proteome</keyword>
<accession>A0AAD7G1H0</accession>
<protein>
    <submittedName>
        <fullName evidence="1">Uncharacterized protein</fullName>
    </submittedName>
</protein>
<proteinExistence type="predicted"/>
<evidence type="ECO:0000313" key="1">
    <source>
        <dbReference type="EMBL" id="KAJ7648898.1"/>
    </source>
</evidence>
<sequence length="86" mass="9414">MWLAACTSSMALFGAYTEPSISFFPQIPLHSFAIDDIRHLPPAPAPRPSLVLLVHARTIGTFHLCLVPHPCQFPALMRPSPPALLD</sequence>
<dbReference type="EMBL" id="JARKIE010000372">
    <property type="protein sequence ID" value="KAJ7648898.1"/>
    <property type="molecule type" value="Genomic_DNA"/>
</dbReference>
<name>A0AAD7G1H0_MYCRO</name>
<dbReference type="AlphaFoldDB" id="A0AAD7G1H0"/>
<comment type="caution">
    <text evidence="1">The sequence shown here is derived from an EMBL/GenBank/DDBJ whole genome shotgun (WGS) entry which is preliminary data.</text>
</comment>
<dbReference type="Proteomes" id="UP001221757">
    <property type="component" value="Unassembled WGS sequence"/>
</dbReference>
<reference evidence="1" key="1">
    <citation type="submission" date="2023-03" db="EMBL/GenBank/DDBJ databases">
        <title>Massive genome expansion in bonnet fungi (Mycena s.s.) driven by repeated elements and novel gene families across ecological guilds.</title>
        <authorList>
            <consortium name="Lawrence Berkeley National Laboratory"/>
            <person name="Harder C.B."/>
            <person name="Miyauchi S."/>
            <person name="Viragh M."/>
            <person name="Kuo A."/>
            <person name="Thoen E."/>
            <person name="Andreopoulos B."/>
            <person name="Lu D."/>
            <person name="Skrede I."/>
            <person name="Drula E."/>
            <person name="Henrissat B."/>
            <person name="Morin E."/>
            <person name="Kohler A."/>
            <person name="Barry K."/>
            <person name="LaButti K."/>
            <person name="Morin E."/>
            <person name="Salamov A."/>
            <person name="Lipzen A."/>
            <person name="Mereny Z."/>
            <person name="Hegedus B."/>
            <person name="Baldrian P."/>
            <person name="Stursova M."/>
            <person name="Weitz H."/>
            <person name="Taylor A."/>
            <person name="Grigoriev I.V."/>
            <person name="Nagy L.G."/>
            <person name="Martin F."/>
            <person name="Kauserud H."/>
        </authorList>
    </citation>
    <scope>NUCLEOTIDE SEQUENCE</scope>
    <source>
        <strain evidence="1">CBHHK067</strain>
    </source>
</reference>
<gene>
    <name evidence="1" type="ORF">B0H17DRAFT_428085</name>
</gene>
<organism evidence="1 2">
    <name type="scientific">Mycena rosella</name>
    <name type="common">Pink bonnet</name>
    <name type="synonym">Agaricus rosellus</name>
    <dbReference type="NCBI Taxonomy" id="1033263"/>
    <lineage>
        <taxon>Eukaryota</taxon>
        <taxon>Fungi</taxon>
        <taxon>Dikarya</taxon>
        <taxon>Basidiomycota</taxon>
        <taxon>Agaricomycotina</taxon>
        <taxon>Agaricomycetes</taxon>
        <taxon>Agaricomycetidae</taxon>
        <taxon>Agaricales</taxon>
        <taxon>Marasmiineae</taxon>
        <taxon>Mycenaceae</taxon>
        <taxon>Mycena</taxon>
    </lineage>
</organism>
<evidence type="ECO:0000313" key="2">
    <source>
        <dbReference type="Proteomes" id="UP001221757"/>
    </source>
</evidence>